<comment type="caution">
    <text evidence="2">The sequence shown here is derived from an EMBL/GenBank/DDBJ whole genome shotgun (WGS) entry which is preliminary data.</text>
</comment>
<proteinExistence type="predicted"/>
<gene>
    <name evidence="2" type="ORF">VaNZ11_010513</name>
</gene>
<evidence type="ECO:0000313" key="3">
    <source>
        <dbReference type="Proteomes" id="UP001165090"/>
    </source>
</evidence>
<feature type="region of interest" description="Disordered" evidence="1">
    <location>
        <begin position="84"/>
        <end position="106"/>
    </location>
</feature>
<accession>A0ABQ5SAS4</accession>
<dbReference type="InterPro" id="IPR006502">
    <property type="entry name" value="PDDEXK-like"/>
</dbReference>
<evidence type="ECO:0000256" key="1">
    <source>
        <dbReference type="SAM" id="MobiDB-lite"/>
    </source>
</evidence>
<reference evidence="2 3" key="1">
    <citation type="journal article" date="2023" name="IScience">
        <title>Expanded male sex-determining region conserved during the evolution of homothallism in the green alga Volvox.</title>
        <authorList>
            <person name="Yamamoto K."/>
            <person name="Matsuzaki R."/>
            <person name="Mahakham W."/>
            <person name="Heman W."/>
            <person name="Sekimoto H."/>
            <person name="Kawachi M."/>
            <person name="Minakuchi Y."/>
            <person name="Toyoda A."/>
            <person name="Nozaki H."/>
        </authorList>
    </citation>
    <scope>NUCLEOTIDE SEQUENCE [LARGE SCALE GENOMIC DNA]</scope>
    <source>
        <strain evidence="2 3">NIES-4468</strain>
    </source>
</reference>
<organism evidence="2 3">
    <name type="scientific">Volvox africanus</name>
    <dbReference type="NCBI Taxonomy" id="51714"/>
    <lineage>
        <taxon>Eukaryota</taxon>
        <taxon>Viridiplantae</taxon>
        <taxon>Chlorophyta</taxon>
        <taxon>core chlorophytes</taxon>
        <taxon>Chlorophyceae</taxon>
        <taxon>CS clade</taxon>
        <taxon>Chlamydomonadales</taxon>
        <taxon>Volvocaceae</taxon>
        <taxon>Volvox</taxon>
    </lineage>
</organism>
<dbReference type="PANTHER" id="PTHR31579:SF1">
    <property type="entry name" value="OS03G0796600 PROTEIN"/>
    <property type="match status" value="1"/>
</dbReference>
<dbReference type="EMBL" id="BSDZ01000035">
    <property type="protein sequence ID" value="GLI66593.1"/>
    <property type="molecule type" value="Genomic_DNA"/>
</dbReference>
<name>A0ABQ5SAS4_9CHLO</name>
<feature type="compositionally biased region" description="Low complexity" evidence="1">
    <location>
        <begin position="86"/>
        <end position="101"/>
    </location>
</feature>
<dbReference type="Proteomes" id="UP001165090">
    <property type="component" value="Unassembled WGS sequence"/>
</dbReference>
<keyword evidence="3" id="KW-1185">Reference proteome</keyword>
<evidence type="ECO:0000313" key="2">
    <source>
        <dbReference type="EMBL" id="GLI66593.1"/>
    </source>
</evidence>
<dbReference type="PANTHER" id="PTHR31579">
    <property type="entry name" value="OS03G0796600 PROTEIN"/>
    <property type="match status" value="1"/>
</dbReference>
<protein>
    <submittedName>
        <fullName evidence="2">Uncharacterized protein</fullName>
    </submittedName>
</protein>
<sequence>MDRPQHYQPTPTARKAIATLPQPIPTKLLIAGHKKTACMRGPGREFLPIDQAKGTECARSEAKAGSSSDETPLDVWARSSYASRNSVGRCGSGSTSTSPPRRASPELPSVEDFLMTAKFLLQPTHAIERQFYADCYCACRVIPATTTAVPSNPAGRSVDGGAAPLGPHPTPQRSYLSSVPEVALRLSCLGHQVVVRRVTDSRQYWSRSMTNMFCYCVLPGTGIGYVLDPNFKDHFKSNSMSDRYRDIWECLPPLFVGPPTKLVQLVQALCTELQASFESGRLILPPWRSFTCNINRWMSPVFRDVPVPMRRPVPSGSSSGAPGMIPAANARAFLLECEQLLANTPSARPESSRAAVATAAATANGALGAAAPGIVTAPTAPKSAARGPPPQAHMVVLGFELRQPATVQPHVHKYAGGGGAMDTHKQSALPASTVAAGSVLTAALAPVCSSKR</sequence>
<dbReference type="Pfam" id="PF04720">
    <property type="entry name" value="PDDEXK_6"/>
    <property type="match status" value="1"/>
</dbReference>